<reference evidence="4 5" key="1">
    <citation type="submission" date="2019-03" db="EMBL/GenBank/DDBJ databases">
        <title>Efficiently degradation of phenoxyalkanoic acid herbicides by Cupriavidus oxalaticus strain X32.</title>
        <authorList>
            <person name="Sheng X."/>
        </authorList>
    </citation>
    <scope>NUCLEOTIDE SEQUENCE [LARGE SCALE GENOMIC DNA]</scope>
    <source>
        <strain evidence="4 5">X32</strain>
    </source>
</reference>
<dbReference type="PROSITE" id="PS50088">
    <property type="entry name" value="ANK_REPEAT"/>
    <property type="match status" value="2"/>
</dbReference>
<name>A0A4P7LNX4_9BURK</name>
<evidence type="ECO:0000256" key="2">
    <source>
        <dbReference type="ARBA" id="ARBA00023043"/>
    </source>
</evidence>
<accession>A0A4P7LNX4</accession>
<feature type="repeat" description="ANK" evidence="3">
    <location>
        <begin position="821"/>
        <end position="843"/>
    </location>
</feature>
<dbReference type="KEGG" id="cox:E0W60_25975"/>
<dbReference type="GO" id="GO:0085020">
    <property type="term" value="P:protein K6-linked ubiquitination"/>
    <property type="evidence" value="ECO:0007669"/>
    <property type="project" value="TreeGrafter"/>
</dbReference>
<dbReference type="Pfam" id="PF12796">
    <property type="entry name" value="Ank_2"/>
    <property type="match status" value="1"/>
</dbReference>
<dbReference type="OrthoDB" id="7029844at2"/>
<dbReference type="Proteomes" id="UP000295294">
    <property type="component" value="Chromosome 2"/>
</dbReference>
<evidence type="ECO:0000313" key="5">
    <source>
        <dbReference type="Proteomes" id="UP000295294"/>
    </source>
</evidence>
<proteinExistence type="predicted"/>
<dbReference type="SUPFAM" id="SSF48403">
    <property type="entry name" value="Ankyrin repeat"/>
    <property type="match status" value="1"/>
</dbReference>
<dbReference type="Gene3D" id="1.25.40.20">
    <property type="entry name" value="Ankyrin repeat-containing domain"/>
    <property type="match status" value="1"/>
</dbReference>
<keyword evidence="1" id="KW-0677">Repeat</keyword>
<organism evidence="4 5">
    <name type="scientific">Cupriavidus oxalaticus</name>
    <dbReference type="NCBI Taxonomy" id="96344"/>
    <lineage>
        <taxon>Bacteria</taxon>
        <taxon>Pseudomonadati</taxon>
        <taxon>Pseudomonadota</taxon>
        <taxon>Betaproteobacteria</taxon>
        <taxon>Burkholderiales</taxon>
        <taxon>Burkholderiaceae</taxon>
        <taxon>Cupriavidus</taxon>
    </lineage>
</organism>
<evidence type="ECO:0000313" key="4">
    <source>
        <dbReference type="EMBL" id="QBY54447.1"/>
    </source>
</evidence>
<evidence type="ECO:0000256" key="3">
    <source>
        <dbReference type="PROSITE-ProRule" id="PRU00023"/>
    </source>
</evidence>
<keyword evidence="2 3" id="KW-0040">ANK repeat</keyword>
<dbReference type="RefSeq" id="WP_135706031.1">
    <property type="nucleotide sequence ID" value="NZ_CP038635.1"/>
</dbReference>
<dbReference type="InterPro" id="IPR036770">
    <property type="entry name" value="Ankyrin_rpt-contain_sf"/>
</dbReference>
<feature type="repeat" description="ANK" evidence="3">
    <location>
        <begin position="755"/>
        <end position="787"/>
    </location>
</feature>
<dbReference type="EMBL" id="CP038635">
    <property type="protein sequence ID" value="QBY54447.1"/>
    <property type="molecule type" value="Genomic_DNA"/>
</dbReference>
<dbReference type="InterPro" id="IPR002110">
    <property type="entry name" value="Ankyrin_rpt"/>
</dbReference>
<protein>
    <submittedName>
        <fullName evidence="4">Ankyrin repeat domain-containing protein</fullName>
    </submittedName>
</protein>
<dbReference type="PROSITE" id="PS50297">
    <property type="entry name" value="ANK_REP_REGION"/>
    <property type="match status" value="2"/>
</dbReference>
<gene>
    <name evidence="4" type="ORF">E0W60_25975</name>
</gene>
<dbReference type="GO" id="GO:0004842">
    <property type="term" value="F:ubiquitin-protein transferase activity"/>
    <property type="evidence" value="ECO:0007669"/>
    <property type="project" value="TreeGrafter"/>
</dbReference>
<dbReference type="PANTHER" id="PTHR24171">
    <property type="entry name" value="ANKYRIN REPEAT DOMAIN-CONTAINING PROTEIN 39-RELATED"/>
    <property type="match status" value="1"/>
</dbReference>
<dbReference type="SMART" id="SM00248">
    <property type="entry name" value="ANK"/>
    <property type="match status" value="4"/>
</dbReference>
<dbReference type="AlphaFoldDB" id="A0A4P7LNX4"/>
<dbReference type="PANTHER" id="PTHR24171:SF8">
    <property type="entry name" value="BRCA1-ASSOCIATED RING DOMAIN PROTEIN 1"/>
    <property type="match status" value="1"/>
</dbReference>
<sequence length="910" mass="102468">MSTLPLTEAILLEIHQSLGCEPYQTTKKTKFATGQNSLEAHKAMGGEILCTIFDALDMDPQAQGDATRNLMEFGDAYKFLELNTWTFAADQRQILWTLLGHFYVPGLARRMGFWTLAQVLDKGMPGGRFWYLPEPCEVDGKPSLHLPVAQVVDWLLDLLGMPLEELADQRSESTHGGHEGLRRSLYNWRNATPIRPDTILKYFPDDAGLDFKGAFSLDSKHSPAQQFADALGFVKSKELTADRLRLEIPMTQTGRLEPILDGHADEEEQATFVGCLAERYAAPSLHTIRQRLLLARAVQDGYIRLLKFLCPGVDRQCADPQQNKLLQLFAIYKLVYNLTIDAWRHCRDQGEAAENTWFEKHLPEWDKHGLFLSILPSRREAANQALAHMLTRRFCEMEAGAELEDYIGLDAQSALPIIQRNVERVAAFAEEINSELRLVARMKTSSPWRALQGEKRYWVISQVVQNPDLGPLAKQAAIQRLRELAATPAQTVQAILLELDSHLNGERQHRPKDTQAKVQALLDEAEASEGYGLWRAAILQYKAKHLLACNDFEGAGKLFREALEAGLERNYGPLRGEVARDCLAMVVADQKLSANNHEKYYRAMLAGGMMAECEEIPPLEETARWASTYFWDTLYKPYPGVPAEKRRASGVIEKMFKELMPLLISGDQGGLQEWIKANRPLLKSNLPDVDGNSVLMGLIKMHSHFLQRLPPTRQMIPTGLQGEARRFETMLGHWRQFFGQLAKESPKQLNMTDLKGQTPLMLMAEDGDAELVRIMLQAGADPEMQDWQGMTALHSACKSRVDGCVDALLDHPCKLDKLTSEGRSPLHTASWAGNVHAVNRLMELAPGLVWKRDSFGNTPLELAESFIEHPDALEALAEQRARDGKRCASKQELEAIVQLLERVAPMHYRM</sequence>
<evidence type="ECO:0000256" key="1">
    <source>
        <dbReference type="ARBA" id="ARBA00022737"/>
    </source>
</evidence>